<dbReference type="Pfam" id="PF01282">
    <property type="entry name" value="Ribosomal_S24e"/>
    <property type="match status" value="1"/>
</dbReference>
<accession>A0A1J7IR41</accession>
<gene>
    <name evidence="6" type="ORF">CONLIGDRAFT_657748</name>
</gene>
<dbReference type="FunFam" id="3.30.70.3370:FF:000001">
    <property type="entry name" value="40S ribosomal protein S24"/>
    <property type="match status" value="1"/>
</dbReference>
<dbReference type="Gene3D" id="3.40.50.150">
    <property type="entry name" value="Vaccinia Virus protein VP39"/>
    <property type="match status" value="1"/>
</dbReference>
<keyword evidence="7" id="KW-1185">Reference proteome</keyword>
<dbReference type="GO" id="GO:1990904">
    <property type="term" value="C:ribonucleoprotein complex"/>
    <property type="evidence" value="ECO:0007669"/>
    <property type="project" value="UniProtKB-KW"/>
</dbReference>
<feature type="region of interest" description="Disordered" evidence="5">
    <location>
        <begin position="418"/>
        <end position="451"/>
    </location>
</feature>
<dbReference type="PROSITE" id="PS00529">
    <property type="entry name" value="RIBOSOMAL_S24E"/>
    <property type="match status" value="1"/>
</dbReference>
<keyword evidence="2" id="KW-0689">Ribosomal protein</keyword>
<dbReference type="AlphaFoldDB" id="A0A1J7IR41"/>
<feature type="compositionally biased region" description="Basic residues" evidence="5">
    <location>
        <begin position="423"/>
        <end position="435"/>
    </location>
</feature>
<dbReference type="InterPro" id="IPR029063">
    <property type="entry name" value="SAM-dependent_MTases_sf"/>
</dbReference>
<dbReference type="InterPro" id="IPR012678">
    <property type="entry name" value="Ribosomal_uL23/eL15/eS24_sf"/>
</dbReference>
<dbReference type="Pfam" id="PF10294">
    <property type="entry name" value="Methyltransf_16"/>
    <property type="match status" value="1"/>
</dbReference>
<dbReference type="Gene3D" id="3.30.70.3370">
    <property type="match status" value="1"/>
</dbReference>
<protein>
    <recommendedName>
        <fullName evidence="4">40S ribosomal protein S24</fullName>
    </recommendedName>
</protein>
<evidence type="ECO:0000256" key="1">
    <source>
        <dbReference type="ARBA" id="ARBA00009680"/>
    </source>
</evidence>
<dbReference type="GO" id="GO:0032259">
    <property type="term" value="P:methylation"/>
    <property type="evidence" value="ECO:0007669"/>
    <property type="project" value="UniProtKB-KW"/>
</dbReference>
<keyword evidence="3" id="KW-0687">Ribonucleoprotein</keyword>
<dbReference type="GO" id="GO:0006412">
    <property type="term" value="P:translation"/>
    <property type="evidence" value="ECO:0007669"/>
    <property type="project" value="InterPro"/>
</dbReference>
<organism evidence="6 7">
    <name type="scientific">Coniochaeta ligniaria NRRL 30616</name>
    <dbReference type="NCBI Taxonomy" id="1408157"/>
    <lineage>
        <taxon>Eukaryota</taxon>
        <taxon>Fungi</taxon>
        <taxon>Dikarya</taxon>
        <taxon>Ascomycota</taxon>
        <taxon>Pezizomycotina</taxon>
        <taxon>Sordariomycetes</taxon>
        <taxon>Sordariomycetidae</taxon>
        <taxon>Coniochaetales</taxon>
        <taxon>Coniochaetaceae</taxon>
        <taxon>Coniochaeta</taxon>
    </lineage>
</organism>
<proteinExistence type="inferred from homology"/>
<dbReference type="OrthoDB" id="194386at2759"/>
<reference evidence="6 7" key="1">
    <citation type="submission" date="2016-10" db="EMBL/GenBank/DDBJ databases">
        <title>Draft genome sequence of Coniochaeta ligniaria NRRL30616, a lignocellulolytic fungus for bioabatement of inhibitors in plant biomass hydrolysates.</title>
        <authorList>
            <consortium name="DOE Joint Genome Institute"/>
            <person name="Jimenez D.J."/>
            <person name="Hector R.E."/>
            <person name="Riley R."/>
            <person name="Sun H."/>
            <person name="Grigoriev I.V."/>
            <person name="Van Elsas J.D."/>
            <person name="Nichols N.N."/>
        </authorList>
    </citation>
    <scope>NUCLEOTIDE SEQUENCE [LARGE SCALE GENOMIC DNA]</scope>
    <source>
        <strain evidence="6 7">NRRL 30616</strain>
    </source>
</reference>
<dbReference type="InterPro" id="IPR001976">
    <property type="entry name" value="Ribosomal_eS24"/>
</dbReference>
<dbReference type="EMBL" id="KV875106">
    <property type="protein sequence ID" value="OIW23561.1"/>
    <property type="molecule type" value="Genomic_DNA"/>
</dbReference>
<dbReference type="GO" id="GO:0003735">
    <property type="term" value="F:structural constituent of ribosome"/>
    <property type="evidence" value="ECO:0007669"/>
    <property type="project" value="InterPro"/>
</dbReference>
<sequence>MGSSVAPADQLTRFCRQYLQLERPLRYPDDTLLRDDKAQAFLYERLFKPGAVSHPPPIRYQLKVLKELVSRIENCIDDWEAFGISENLVTALADLLSVPLPSELIAAQQKSYVTYHQSLLGPDPSGEDPRITLLESRFLLSAAGTTGLRTWEASLHLGQYLCANPAITRGRRVLELGAGTGYLSILCAKYLGAEHVVASDGSDDVISNLPDSLFLNGLQGSDMVLPMDLKWGHALVGTEERDWNGGRKIDVVIGADVTYDLDLHPALVGTLDELSNLFPGVDIVMAATERNQKTFESFLDTCQRVGYEDIITVAKMADVDTPVTLRTRKFIRNPLLGRKQMVVDILHPGRANISKEELREKLSGMYKAGKEQVSVFGLRTQFGGGKTTGFALVYDSPEAMKKFEPHYRLVRVGLASKIEKPSRQQRKQRKNRQKTLRGTAKVKGAKPKKEK</sequence>
<evidence type="ECO:0000256" key="5">
    <source>
        <dbReference type="SAM" id="MobiDB-lite"/>
    </source>
</evidence>
<dbReference type="STRING" id="1408157.A0A1J7IR41"/>
<dbReference type="InParanoid" id="A0A1J7IR41"/>
<dbReference type="InterPro" id="IPR018098">
    <property type="entry name" value="Ribosomal_eS24_CS"/>
</dbReference>
<dbReference type="GO" id="GO:0008757">
    <property type="term" value="F:S-adenosylmethionine-dependent methyltransferase activity"/>
    <property type="evidence" value="ECO:0007669"/>
    <property type="project" value="UniProtKB-ARBA"/>
</dbReference>
<evidence type="ECO:0000313" key="7">
    <source>
        <dbReference type="Proteomes" id="UP000182658"/>
    </source>
</evidence>
<dbReference type="InterPro" id="IPR019410">
    <property type="entry name" value="Methyltransf_16"/>
</dbReference>
<keyword evidence="6" id="KW-0489">Methyltransferase</keyword>
<dbReference type="Proteomes" id="UP000182658">
    <property type="component" value="Unassembled WGS sequence"/>
</dbReference>
<evidence type="ECO:0000313" key="6">
    <source>
        <dbReference type="EMBL" id="OIW23561.1"/>
    </source>
</evidence>
<dbReference type="SUPFAM" id="SSF54189">
    <property type="entry name" value="Ribosomal proteins S24e, L23 and L15e"/>
    <property type="match status" value="1"/>
</dbReference>
<evidence type="ECO:0000256" key="3">
    <source>
        <dbReference type="ARBA" id="ARBA00023274"/>
    </source>
</evidence>
<comment type="similarity">
    <text evidence="1 4">Belongs to the eukaryotic ribosomal protein eS24 family.</text>
</comment>
<dbReference type="CDD" id="cd02440">
    <property type="entry name" value="AdoMet_MTases"/>
    <property type="match status" value="1"/>
</dbReference>
<dbReference type="HAMAP" id="MF_00545">
    <property type="entry name" value="Ribosomal_eS24"/>
    <property type="match status" value="1"/>
</dbReference>
<dbReference type="PANTHER" id="PTHR10496">
    <property type="entry name" value="40S RIBOSOMAL PROTEIN S24"/>
    <property type="match status" value="1"/>
</dbReference>
<dbReference type="SUPFAM" id="SSF53335">
    <property type="entry name" value="S-adenosyl-L-methionine-dependent methyltransferases"/>
    <property type="match status" value="1"/>
</dbReference>
<evidence type="ECO:0000256" key="2">
    <source>
        <dbReference type="ARBA" id="ARBA00022980"/>
    </source>
</evidence>
<dbReference type="InterPro" id="IPR053709">
    <property type="entry name" value="eRP_eS24_sf"/>
</dbReference>
<keyword evidence="6" id="KW-0808">Transferase</keyword>
<evidence type="ECO:0000256" key="4">
    <source>
        <dbReference type="RuleBase" id="RU004383"/>
    </source>
</evidence>
<dbReference type="GO" id="GO:0005840">
    <property type="term" value="C:ribosome"/>
    <property type="evidence" value="ECO:0007669"/>
    <property type="project" value="UniProtKB-KW"/>
</dbReference>
<name>A0A1J7IR41_9PEZI</name>